<evidence type="ECO:0000313" key="1">
    <source>
        <dbReference type="EMBL" id="MBV6325716.1"/>
    </source>
</evidence>
<reference evidence="1" key="1">
    <citation type="submission" date="2021-07" db="EMBL/GenBank/DDBJ databases">
        <title>Characterization of violacein-producing bacteria and related species.</title>
        <authorList>
            <person name="Wilson H.S."/>
            <person name="De Leon M.E."/>
        </authorList>
    </citation>
    <scope>NUCLEOTIDE SEQUENCE</scope>
    <source>
        <strain evidence="1">HSC-15S17</strain>
    </source>
</reference>
<protein>
    <submittedName>
        <fullName evidence="1">Uncharacterized protein</fullName>
    </submittedName>
</protein>
<evidence type="ECO:0000313" key="2">
    <source>
        <dbReference type="EMBL" id="MCP2012840.1"/>
    </source>
</evidence>
<evidence type="ECO:0000313" key="4">
    <source>
        <dbReference type="Proteomes" id="UP001162889"/>
    </source>
</evidence>
<evidence type="ECO:0000313" key="3">
    <source>
        <dbReference type="Proteomes" id="UP001155901"/>
    </source>
</evidence>
<accession>A0AA41HKC1</accession>
<organism evidence="1 3">
    <name type="scientific">Duganella violaceipulchra</name>
    <dbReference type="NCBI Taxonomy" id="2849652"/>
    <lineage>
        <taxon>Bacteria</taxon>
        <taxon>Pseudomonadati</taxon>
        <taxon>Pseudomonadota</taxon>
        <taxon>Betaproteobacteria</taxon>
        <taxon>Burkholderiales</taxon>
        <taxon>Oxalobacteraceae</taxon>
        <taxon>Telluria group</taxon>
        <taxon>Duganella</taxon>
    </lineage>
</organism>
<name>A0AA41HKC1_9BURK</name>
<dbReference type="RefSeq" id="WP_217946645.1">
    <property type="nucleotide sequence ID" value="NZ_JAHTGR010000061.1"/>
</dbReference>
<dbReference type="Proteomes" id="UP001155901">
    <property type="component" value="Unassembled WGS sequence"/>
</dbReference>
<proteinExistence type="predicted"/>
<sequence>MGELAKAMYSLSEAAILLHVDVAELLEQAAIEQLWLYVPLPDSLIAVSVDHRDWFGGPDIFRGRYPREAPLLVDECKYFMLHRSSCESLLNNGFADQATFSYALKIHSSGDAEVMVASSDRNWPVRPYVEPRETSFRCFVTYPNDFQPTRSFDPQLKCAKAVHVGLGHVFMPRAALERLMGSSPVPQFDPAGDVPLPDAPYISNGLRIVWQLLVDHWTTLGPNAEAPSAEAFKKILKEQHEFTGIRADAGAAMLGLSRVIQDPVTGASRLEAQCLMALIKCAEEHWRPVFENAARNPKSPDLCDWIMKNVPAGKRLAEGCVSFLRPEGAPLGRPRGDSPG</sequence>
<dbReference type="EMBL" id="JALJZU010000044">
    <property type="protein sequence ID" value="MCP2012840.1"/>
    <property type="molecule type" value="Genomic_DNA"/>
</dbReference>
<dbReference type="EMBL" id="JAHTGR010000061">
    <property type="protein sequence ID" value="MBV6325716.1"/>
    <property type="molecule type" value="Genomic_DNA"/>
</dbReference>
<gene>
    <name evidence="1" type="ORF">KVP70_32920</name>
    <name evidence="2" type="ORF">L1274_006611</name>
</gene>
<keyword evidence="4" id="KW-1185">Reference proteome</keyword>
<dbReference type="AlphaFoldDB" id="A0AA41HKC1"/>
<comment type="caution">
    <text evidence="1">The sequence shown here is derived from an EMBL/GenBank/DDBJ whole genome shotgun (WGS) entry which is preliminary data.</text>
</comment>
<reference evidence="2" key="2">
    <citation type="submission" date="2022-03" db="EMBL/GenBank/DDBJ databases">
        <title>Genome Encyclopedia of Bacteria and Archaea VI: Functional Genomics of Type Strains.</title>
        <authorList>
            <person name="Whitman W."/>
        </authorList>
    </citation>
    <scope>NUCLEOTIDE SEQUENCE</scope>
    <source>
        <strain evidence="2">HSC-15S17</strain>
    </source>
</reference>
<dbReference type="Proteomes" id="UP001162889">
    <property type="component" value="Unassembled WGS sequence"/>
</dbReference>